<protein>
    <submittedName>
        <fullName evidence="1">Fimbrial biogenesis outer membrane usher protein</fullName>
    </submittedName>
</protein>
<dbReference type="Proteomes" id="UP000276254">
    <property type="component" value="Plasmid unnamed1"/>
</dbReference>
<dbReference type="PANTHER" id="PTHR30451:SF5">
    <property type="entry name" value="SLR0019 PROTEIN"/>
    <property type="match status" value="1"/>
</dbReference>
<evidence type="ECO:0000313" key="1">
    <source>
        <dbReference type="EMBL" id="AYJ85426.1"/>
    </source>
</evidence>
<keyword evidence="2" id="KW-1185">Reference proteome</keyword>
<dbReference type="GO" id="GO:0009297">
    <property type="term" value="P:pilus assembly"/>
    <property type="evidence" value="ECO:0007669"/>
    <property type="project" value="InterPro"/>
</dbReference>
<dbReference type="OrthoDB" id="8587at2"/>
<accession>A0A494THW3</accession>
<dbReference type="KEGG" id="spha:D3Y57_01425"/>
<geneLocation type="plasmid" evidence="1">
    <name>unnamed1</name>
</geneLocation>
<dbReference type="Gene3D" id="2.60.40.3110">
    <property type="match status" value="1"/>
</dbReference>
<dbReference type="GO" id="GO:0015473">
    <property type="term" value="F:fimbrial usher porin activity"/>
    <property type="evidence" value="ECO:0007669"/>
    <property type="project" value="InterPro"/>
</dbReference>
<dbReference type="InterPro" id="IPR042186">
    <property type="entry name" value="FimD_plug_dom"/>
</dbReference>
<dbReference type="InterPro" id="IPR000015">
    <property type="entry name" value="Fimb_usher"/>
</dbReference>
<sequence>MIFLAVTVNGVPKDGQYLLARRHGEFLARPPDLARWGIRAHPTATTAIENDNFVDLATIPGITLQFDAGRELIAMTVSDELLDLHKISASTARMNPTESALAAFLNYDLSVQYADKAQASVFLEAGVSGNWGLLATTMAVGQQAGSGGVTRLDTYFLRDDPDALIRLVVGDTVSDSNEWTRQIRFGGVRLGTEFGLQPNLITFPTPAFAGRTAIPSNVELLVNNAQRFQTDVAEGPFSISQVPLVSGAGEVTLVVRDALGVERRVTSSYYVSSRLLSPGRSAWSFEAGGERVDYGIKDFSYRNPFMSGSYRSGITDWLTLESRAELSGDVQMAGAGANIVWSPIGEFGIAAAASRGSNGDGTLYRVFFNRITPRWNIAVSYQHASRTFDQLGIYSDAERITHQLQASAGTSLGRWGNFGVVYTDLEYADRTRTRLTSANYSIGIGDRGYLSLFALRSAVTGDRIDTTLGAGFTIPFGSRSSGYIQADSHNALAEIHKTPPTDGGWGYRFTASTGESDRQQAELDWRGNQGEVSVEAARIDGSSGVRMLASGGLLATGDRVYATRRVEDAVGVVDVPDLPDVRIYQENRLVARTDGQGRAIIPDLRAYENNRLAIAPGDVPIDAQMPDDTLMIVPRYRGAAKAHFAIEQDHAVTIVLQTSDGALVDAGIVVRLGTGETTFTGYGGEIFVRKARIGMSIEFDTQQGPCRIVLGALPTGDVLPRIGPLRCGAAASTP</sequence>
<name>A0A494THW3_SPHPE</name>
<dbReference type="GO" id="GO:0009279">
    <property type="term" value="C:cell outer membrane"/>
    <property type="evidence" value="ECO:0007669"/>
    <property type="project" value="TreeGrafter"/>
</dbReference>
<dbReference type="Gene3D" id="2.60.40.2610">
    <property type="entry name" value="Outer membrane usher protein FimD, plug domain"/>
    <property type="match status" value="1"/>
</dbReference>
<organism evidence="1 2">
    <name type="scientific">Sphingomonas paeninsulae</name>
    <dbReference type="NCBI Taxonomy" id="2319844"/>
    <lineage>
        <taxon>Bacteria</taxon>
        <taxon>Pseudomonadati</taxon>
        <taxon>Pseudomonadota</taxon>
        <taxon>Alphaproteobacteria</taxon>
        <taxon>Sphingomonadales</taxon>
        <taxon>Sphingomonadaceae</taxon>
        <taxon>Sphingomonas</taxon>
    </lineage>
</organism>
<dbReference type="EMBL" id="CP032828">
    <property type="protein sequence ID" value="AYJ85426.1"/>
    <property type="molecule type" value="Genomic_DNA"/>
</dbReference>
<keyword evidence="1" id="KW-0614">Plasmid</keyword>
<gene>
    <name evidence="1" type="ORF">D3Y57_01425</name>
</gene>
<dbReference type="AlphaFoldDB" id="A0A494THW3"/>
<evidence type="ECO:0000313" key="2">
    <source>
        <dbReference type="Proteomes" id="UP000276254"/>
    </source>
</evidence>
<dbReference type="Pfam" id="PF00577">
    <property type="entry name" value="Usher"/>
    <property type="match status" value="1"/>
</dbReference>
<reference evidence="1 2" key="1">
    <citation type="submission" date="2018-09" db="EMBL/GenBank/DDBJ databases">
        <title>Sphingomonas peninsula sp. nov., isolated from fildes peninsula, Antarctic soil.</title>
        <authorList>
            <person name="Yingchao G."/>
        </authorList>
    </citation>
    <scope>NUCLEOTIDE SEQUENCE [LARGE SCALE GENOMIC DNA]</scope>
    <source>
        <strain evidence="1 2">YZ-8</strain>
        <plasmid evidence="1 2">unnamed1</plasmid>
    </source>
</reference>
<dbReference type="PANTHER" id="PTHR30451">
    <property type="entry name" value="OUTER MEMBRANE USHER PROTEIN"/>
    <property type="match status" value="1"/>
</dbReference>
<proteinExistence type="predicted"/>